<evidence type="ECO:0000313" key="7">
    <source>
        <dbReference type="Proteomes" id="UP001420932"/>
    </source>
</evidence>
<name>A0AAP0EW20_9MAGN</name>
<evidence type="ECO:0000256" key="1">
    <source>
        <dbReference type="ARBA" id="ARBA00022737"/>
    </source>
</evidence>
<sequence length="621" mass="69028">MPQIHRFSFTSSPETLTALFRFCSATPLITPHNLHTSSSSSSSSSSHPFSHRSLKRSTDSSKRSGDLSTKPNLKRLTSRIVELTRRKQLRQVLEEVEIAKERYGELNTIVMNAVMEACVRCGDVDSAVRVFREMSRSCGVDDVTFGTLLKVIELILLGNCAHLFKLVQAMLLFKGVFFIRLLSPVVFRFKDICASAGDLRRANGLLARYSFVLHEGGSLIIVYNLLMKGYINVGSPNGAFDVHEEIRRQGLKPDRLTYNTLLSACVKSGKMDAAMQFLAEMKDEAQKANAHDLFPDAITYTTLLKGFGHAKDLPSVEKIALEMKSSHDLLIDRIAYTSMIDALLNCGSVKGALCIFGEILKKSGSNPDLRPKPHLYLSMMRAFASKGDYNIVKKLHSRMWLDTAGVIKMSAQVEADELLMEAAMNCSQVEVALQILSLVVSKWERIPCTTRGSMAAVRLEVLSGCTNSMLGPYLLPQVSLGNSIEDIMLPIEEARPLQSKLKLEKVVMRFYWDDVVPVIDDWGNCVGVAHREDCRELNATISSIMRSPFPCVTPSATIGQVIDLLLEKRYKIIIVVKPRNLFETGFTSCSRAVGIFSSKQLNNLTSFPSSSQKPFACRMLT</sequence>
<keyword evidence="7" id="KW-1185">Reference proteome</keyword>
<dbReference type="InterPro" id="IPR000644">
    <property type="entry name" value="CBS_dom"/>
</dbReference>
<keyword evidence="2" id="KW-0129">CBS domain</keyword>
<dbReference type="Pfam" id="PF01535">
    <property type="entry name" value="PPR"/>
    <property type="match status" value="2"/>
</dbReference>
<dbReference type="PANTHER" id="PTHR47581:SF2">
    <property type="entry name" value="OS09G0431600 PROTEIN"/>
    <property type="match status" value="1"/>
</dbReference>
<dbReference type="NCBIfam" id="TIGR00756">
    <property type="entry name" value="PPR"/>
    <property type="match status" value="4"/>
</dbReference>
<feature type="repeat" description="PPR" evidence="3">
    <location>
        <begin position="219"/>
        <end position="253"/>
    </location>
</feature>
<gene>
    <name evidence="6" type="ORF">Syun_024937</name>
</gene>
<dbReference type="InterPro" id="IPR046342">
    <property type="entry name" value="CBS_dom_sf"/>
</dbReference>
<dbReference type="Pfam" id="PF00571">
    <property type="entry name" value="CBS"/>
    <property type="match status" value="1"/>
</dbReference>
<feature type="repeat" description="PPR" evidence="3">
    <location>
        <begin position="254"/>
        <end position="288"/>
    </location>
</feature>
<keyword evidence="1" id="KW-0677">Repeat</keyword>
<evidence type="ECO:0000256" key="3">
    <source>
        <dbReference type="PROSITE-ProRule" id="PRU00708"/>
    </source>
</evidence>
<dbReference type="Pfam" id="PF13812">
    <property type="entry name" value="PPR_3"/>
    <property type="match status" value="1"/>
</dbReference>
<organism evidence="6 7">
    <name type="scientific">Stephania yunnanensis</name>
    <dbReference type="NCBI Taxonomy" id="152371"/>
    <lineage>
        <taxon>Eukaryota</taxon>
        <taxon>Viridiplantae</taxon>
        <taxon>Streptophyta</taxon>
        <taxon>Embryophyta</taxon>
        <taxon>Tracheophyta</taxon>
        <taxon>Spermatophyta</taxon>
        <taxon>Magnoliopsida</taxon>
        <taxon>Ranunculales</taxon>
        <taxon>Menispermaceae</taxon>
        <taxon>Menispermoideae</taxon>
        <taxon>Cissampelideae</taxon>
        <taxon>Stephania</taxon>
    </lineage>
</organism>
<dbReference type="PROSITE" id="PS51375">
    <property type="entry name" value="PPR"/>
    <property type="match status" value="4"/>
</dbReference>
<dbReference type="PANTHER" id="PTHR47581">
    <property type="entry name" value="OS09G0431600 PROTEIN"/>
    <property type="match status" value="1"/>
</dbReference>
<feature type="repeat" description="PPR" evidence="3">
    <location>
        <begin position="107"/>
        <end position="137"/>
    </location>
</feature>
<dbReference type="AlphaFoldDB" id="A0AAP0EW20"/>
<dbReference type="InterPro" id="IPR002885">
    <property type="entry name" value="PPR_rpt"/>
</dbReference>
<evidence type="ECO:0000313" key="6">
    <source>
        <dbReference type="EMBL" id="KAK9097892.1"/>
    </source>
</evidence>
<dbReference type="CDD" id="cd02205">
    <property type="entry name" value="CBS_pair_SF"/>
    <property type="match status" value="1"/>
</dbReference>
<evidence type="ECO:0000256" key="4">
    <source>
        <dbReference type="SAM" id="MobiDB-lite"/>
    </source>
</evidence>
<dbReference type="InterPro" id="IPR011990">
    <property type="entry name" value="TPR-like_helical_dom_sf"/>
</dbReference>
<dbReference type="Proteomes" id="UP001420932">
    <property type="component" value="Unassembled WGS sequence"/>
</dbReference>
<feature type="repeat" description="PPR" evidence="3">
    <location>
        <begin position="332"/>
        <end position="367"/>
    </location>
</feature>
<proteinExistence type="predicted"/>
<dbReference type="Gene3D" id="1.25.40.10">
    <property type="entry name" value="Tetratricopeptide repeat domain"/>
    <property type="match status" value="3"/>
</dbReference>
<protein>
    <recommendedName>
        <fullName evidence="5">CBS domain-containing protein</fullName>
    </recommendedName>
</protein>
<feature type="region of interest" description="Disordered" evidence="4">
    <location>
        <begin position="33"/>
        <end position="70"/>
    </location>
</feature>
<feature type="compositionally biased region" description="Basic and acidic residues" evidence="4">
    <location>
        <begin position="56"/>
        <end position="65"/>
    </location>
</feature>
<dbReference type="PROSITE" id="PS51371">
    <property type="entry name" value="CBS"/>
    <property type="match status" value="1"/>
</dbReference>
<feature type="domain" description="CBS" evidence="5">
    <location>
        <begin position="545"/>
        <end position="611"/>
    </location>
</feature>
<comment type="caution">
    <text evidence="6">The sequence shown here is derived from an EMBL/GenBank/DDBJ whole genome shotgun (WGS) entry which is preliminary data.</text>
</comment>
<dbReference type="Gene3D" id="3.10.580.10">
    <property type="entry name" value="CBS-domain"/>
    <property type="match status" value="1"/>
</dbReference>
<accession>A0AAP0EW20</accession>
<evidence type="ECO:0000259" key="5">
    <source>
        <dbReference type="PROSITE" id="PS51371"/>
    </source>
</evidence>
<dbReference type="InterPro" id="IPR044781">
    <property type="entry name" value="At5g10690-like"/>
</dbReference>
<reference evidence="6 7" key="1">
    <citation type="submission" date="2024-01" db="EMBL/GenBank/DDBJ databases">
        <title>Genome assemblies of Stephania.</title>
        <authorList>
            <person name="Yang L."/>
        </authorList>
    </citation>
    <scope>NUCLEOTIDE SEQUENCE [LARGE SCALE GENOMIC DNA]</scope>
    <source>
        <strain evidence="6">YNDBR</strain>
        <tissue evidence="6">Leaf</tissue>
    </source>
</reference>
<dbReference type="EMBL" id="JBBNAF010000011">
    <property type="protein sequence ID" value="KAK9097892.1"/>
    <property type="molecule type" value="Genomic_DNA"/>
</dbReference>
<feature type="compositionally biased region" description="Low complexity" evidence="4">
    <location>
        <begin position="37"/>
        <end position="46"/>
    </location>
</feature>
<dbReference type="Pfam" id="PF13041">
    <property type="entry name" value="PPR_2"/>
    <property type="match status" value="2"/>
</dbReference>
<evidence type="ECO:0000256" key="2">
    <source>
        <dbReference type="PROSITE-ProRule" id="PRU00703"/>
    </source>
</evidence>
<dbReference type="SUPFAM" id="SSF54631">
    <property type="entry name" value="CBS-domain pair"/>
    <property type="match status" value="1"/>
</dbReference>